<comment type="subcellular location">
    <subcellularLocation>
        <location evidence="1">Nucleus</location>
    </subcellularLocation>
</comment>
<dbReference type="GO" id="GO:0008270">
    <property type="term" value="F:zinc ion binding"/>
    <property type="evidence" value="ECO:0007669"/>
    <property type="project" value="UniProtKB-KW"/>
</dbReference>
<comment type="caution">
    <text evidence="6">The sequence shown here is derived from an EMBL/GenBank/DDBJ whole genome shotgun (WGS) entry which is preliminary data.</text>
</comment>
<evidence type="ECO:0000313" key="7">
    <source>
        <dbReference type="Proteomes" id="UP000615446"/>
    </source>
</evidence>
<gene>
    <name evidence="6" type="ORF">RCL2_000592300</name>
</gene>
<evidence type="ECO:0000256" key="5">
    <source>
        <dbReference type="ARBA" id="ARBA00023242"/>
    </source>
</evidence>
<dbReference type="InterPro" id="IPR052035">
    <property type="entry name" value="ZnF_BED_domain_contain"/>
</dbReference>
<dbReference type="GO" id="GO:0005634">
    <property type="term" value="C:nucleus"/>
    <property type="evidence" value="ECO:0007669"/>
    <property type="project" value="UniProtKB-SubCell"/>
</dbReference>
<keyword evidence="5" id="KW-0539">Nucleus</keyword>
<proteinExistence type="predicted"/>
<dbReference type="SUPFAM" id="SSF53098">
    <property type="entry name" value="Ribonuclease H-like"/>
    <property type="match status" value="1"/>
</dbReference>
<sequence>MDMWTSITSLGILAITIHFIKDNWQFDYFILDVLYNIPSLHNAITIKNAIIEVVIELKIENRYIGITSDNEVKMLAATREIKITLNLSEFHHYRCSAHILNLVVGVAFNTNIISESVKKLRTFISIVRNSPKQIDKLKEYF</sequence>
<evidence type="ECO:0000256" key="3">
    <source>
        <dbReference type="ARBA" id="ARBA00022771"/>
    </source>
</evidence>
<dbReference type="Proteomes" id="UP000615446">
    <property type="component" value="Unassembled WGS sequence"/>
</dbReference>
<accession>A0A8H3QGP7</accession>
<evidence type="ECO:0000256" key="4">
    <source>
        <dbReference type="ARBA" id="ARBA00022833"/>
    </source>
</evidence>
<dbReference type="AlphaFoldDB" id="A0A8H3QGP7"/>
<organism evidence="6 7">
    <name type="scientific">Rhizophagus clarus</name>
    <dbReference type="NCBI Taxonomy" id="94130"/>
    <lineage>
        <taxon>Eukaryota</taxon>
        <taxon>Fungi</taxon>
        <taxon>Fungi incertae sedis</taxon>
        <taxon>Mucoromycota</taxon>
        <taxon>Glomeromycotina</taxon>
        <taxon>Glomeromycetes</taxon>
        <taxon>Glomerales</taxon>
        <taxon>Glomeraceae</taxon>
        <taxon>Rhizophagus</taxon>
    </lineage>
</organism>
<keyword evidence="4" id="KW-0862">Zinc</keyword>
<name>A0A8H3QGP7_9GLOM</name>
<dbReference type="InterPro" id="IPR012337">
    <property type="entry name" value="RNaseH-like_sf"/>
</dbReference>
<evidence type="ECO:0000256" key="1">
    <source>
        <dbReference type="ARBA" id="ARBA00004123"/>
    </source>
</evidence>
<dbReference type="PANTHER" id="PTHR46481">
    <property type="entry name" value="ZINC FINGER BED DOMAIN-CONTAINING PROTEIN 4"/>
    <property type="match status" value="1"/>
</dbReference>
<evidence type="ECO:0000313" key="6">
    <source>
        <dbReference type="EMBL" id="GES78606.1"/>
    </source>
</evidence>
<keyword evidence="2" id="KW-0479">Metal-binding</keyword>
<dbReference type="PANTHER" id="PTHR46481:SF10">
    <property type="entry name" value="ZINC FINGER BED DOMAIN-CONTAINING PROTEIN 39"/>
    <property type="match status" value="1"/>
</dbReference>
<dbReference type="OrthoDB" id="2431589at2759"/>
<dbReference type="EMBL" id="BLAL01000040">
    <property type="protein sequence ID" value="GES78606.1"/>
    <property type="molecule type" value="Genomic_DNA"/>
</dbReference>
<reference evidence="6" key="1">
    <citation type="submission" date="2019-10" db="EMBL/GenBank/DDBJ databases">
        <title>Conservation and host-specific expression of non-tandemly repeated heterogenous ribosome RNA gene in arbuscular mycorrhizal fungi.</title>
        <authorList>
            <person name="Maeda T."/>
            <person name="Kobayashi Y."/>
            <person name="Nakagawa T."/>
            <person name="Ezawa T."/>
            <person name="Yamaguchi K."/>
            <person name="Bino T."/>
            <person name="Nishimoto Y."/>
            <person name="Shigenobu S."/>
            <person name="Kawaguchi M."/>
        </authorList>
    </citation>
    <scope>NUCLEOTIDE SEQUENCE</scope>
    <source>
        <strain evidence="6">HR1</strain>
    </source>
</reference>
<protein>
    <submittedName>
        <fullName evidence="6">Zinc finger BED domain-containing protein RICESLEEPER 2-like</fullName>
    </submittedName>
</protein>
<evidence type="ECO:0000256" key="2">
    <source>
        <dbReference type="ARBA" id="ARBA00022723"/>
    </source>
</evidence>
<keyword evidence="3" id="KW-0863">Zinc-finger</keyword>